<dbReference type="Proteomes" id="UP000283509">
    <property type="component" value="Unassembled WGS sequence"/>
</dbReference>
<reference evidence="2 3" key="1">
    <citation type="submission" date="2018-04" db="EMBL/GenBank/DDBJ databases">
        <authorList>
            <person name="Zhang X."/>
            <person name="Yuan J."/>
            <person name="Li F."/>
            <person name="Xiang J."/>
        </authorList>
    </citation>
    <scope>NUCLEOTIDE SEQUENCE [LARGE SCALE GENOMIC DNA]</scope>
    <source>
        <tissue evidence="2">Muscle</tissue>
    </source>
</reference>
<dbReference type="STRING" id="6689.A0A423SGX1"/>
<feature type="region of interest" description="Disordered" evidence="1">
    <location>
        <begin position="208"/>
        <end position="274"/>
    </location>
</feature>
<dbReference type="PRINTS" id="PR01217">
    <property type="entry name" value="PRICHEXTENSN"/>
</dbReference>
<comment type="caution">
    <text evidence="2">The sequence shown here is derived from an EMBL/GenBank/DDBJ whole genome shotgun (WGS) entry which is preliminary data.</text>
</comment>
<organism evidence="2 3">
    <name type="scientific">Penaeus vannamei</name>
    <name type="common">Whiteleg shrimp</name>
    <name type="synonym">Litopenaeus vannamei</name>
    <dbReference type="NCBI Taxonomy" id="6689"/>
    <lineage>
        <taxon>Eukaryota</taxon>
        <taxon>Metazoa</taxon>
        <taxon>Ecdysozoa</taxon>
        <taxon>Arthropoda</taxon>
        <taxon>Crustacea</taxon>
        <taxon>Multicrustacea</taxon>
        <taxon>Malacostraca</taxon>
        <taxon>Eumalacostraca</taxon>
        <taxon>Eucarida</taxon>
        <taxon>Decapoda</taxon>
        <taxon>Dendrobranchiata</taxon>
        <taxon>Penaeoidea</taxon>
        <taxon>Penaeidae</taxon>
        <taxon>Penaeus</taxon>
    </lineage>
</organism>
<feature type="compositionally biased region" description="Polar residues" evidence="1">
    <location>
        <begin position="450"/>
        <end position="466"/>
    </location>
</feature>
<feature type="compositionally biased region" description="Basic and acidic residues" evidence="1">
    <location>
        <begin position="62"/>
        <end position="71"/>
    </location>
</feature>
<feature type="region of interest" description="Disordered" evidence="1">
    <location>
        <begin position="56"/>
        <end position="175"/>
    </location>
</feature>
<feature type="compositionally biased region" description="Low complexity" evidence="1">
    <location>
        <begin position="385"/>
        <end position="394"/>
    </location>
</feature>
<feature type="compositionally biased region" description="Pro residues" evidence="1">
    <location>
        <begin position="439"/>
        <end position="449"/>
    </location>
</feature>
<feature type="compositionally biased region" description="Pro residues" evidence="1">
    <location>
        <begin position="322"/>
        <end position="339"/>
    </location>
</feature>
<feature type="compositionally biased region" description="Basic and acidic residues" evidence="1">
    <location>
        <begin position="359"/>
        <end position="369"/>
    </location>
</feature>
<feature type="compositionally biased region" description="Pro residues" evidence="1">
    <location>
        <begin position="395"/>
        <end position="411"/>
    </location>
</feature>
<accession>A0A423SGX1</accession>
<dbReference type="AlphaFoldDB" id="A0A423SGX1"/>
<evidence type="ECO:0000313" key="3">
    <source>
        <dbReference type="Proteomes" id="UP000283509"/>
    </source>
</evidence>
<evidence type="ECO:0000313" key="2">
    <source>
        <dbReference type="EMBL" id="ROT63500.1"/>
    </source>
</evidence>
<feature type="region of interest" description="Disordered" evidence="1">
    <location>
        <begin position="286"/>
        <end position="466"/>
    </location>
</feature>
<feature type="compositionally biased region" description="Pro residues" evidence="1">
    <location>
        <begin position="375"/>
        <end position="384"/>
    </location>
</feature>
<proteinExistence type="predicted"/>
<evidence type="ECO:0000256" key="1">
    <source>
        <dbReference type="SAM" id="MobiDB-lite"/>
    </source>
</evidence>
<gene>
    <name evidence="2" type="ORF">C7M84_018600</name>
</gene>
<reference evidence="2 3" key="2">
    <citation type="submission" date="2019-01" db="EMBL/GenBank/DDBJ databases">
        <title>The decoding of complex shrimp genome reveals the adaptation for benthos swimmer, frequently molting mechanism and breeding impact on genome.</title>
        <authorList>
            <person name="Sun Y."/>
            <person name="Gao Y."/>
            <person name="Yu Y."/>
        </authorList>
    </citation>
    <scope>NUCLEOTIDE SEQUENCE [LARGE SCALE GENOMIC DNA]</scope>
    <source>
        <tissue evidence="2">Muscle</tissue>
    </source>
</reference>
<feature type="compositionally biased region" description="Basic and acidic residues" evidence="1">
    <location>
        <begin position="161"/>
        <end position="173"/>
    </location>
</feature>
<sequence length="466" mass="49899">MRNDLLLAQRRRPLIANWNLFNGSGSINLSTTRPRSGSRVLTGATWATCQRDSRCLGSSKGTLERSRDSPATHHHLGLEDDPLDDPRLSVAALRPRSWSGGEAGMTSGPRQEDESDGEGEPSPSLSFGVRRSLRALFGSLGKGKGRERKSAPETRWAGAPRDGRKPKPSERPRSQFYVELPSDTTCDSSAPNPQPVIVVTPARAQTLPAGLSPSLGNREAGGEGRTCAPGQDLTQGHERRGRRPLRQLGVLVIPESLHGGRRPTGGGSLLADEDFPLSEKLQRFRHGRGDLGYAEEHSSPTRAPYTPSPPPKSPSYHIQPLEDPPPPHAPPLLVPPATIPHPKTRAGGAPEATPPGPHEAARVGKRIERATGPPNDTPPPPPPAHSAAPASGLPRPHPAQPPPNPPSPLPPARRLSVSNATFRRTPYPHTPAQPHDDPPTPILPHPTIQPPATRSPTLIPSCTWRS</sequence>
<keyword evidence="3" id="KW-1185">Reference proteome</keyword>
<protein>
    <submittedName>
        <fullName evidence="2">Uncharacterized protein</fullName>
    </submittedName>
</protein>
<dbReference type="EMBL" id="QCYY01003430">
    <property type="protein sequence ID" value="ROT63500.1"/>
    <property type="molecule type" value="Genomic_DNA"/>
</dbReference>
<name>A0A423SGX1_PENVA</name>